<proteinExistence type="predicted"/>
<dbReference type="InterPro" id="IPR038020">
    <property type="entry name" value="MbtH-like_sf"/>
</dbReference>
<comment type="caution">
    <text evidence="3">The sequence shown here is derived from an EMBL/GenBank/DDBJ whole genome shotgun (WGS) entry which is preliminary data.</text>
</comment>
<dbReference type="InterPro" id="IPR037407">
    <property type="entry name" value="MLP_fam"/>
</dbReference>
<dbReference type="Pfam" id="PF03621">
    <property type="entry name" value="MbtH"/>
    <property type="match status" value="1"/>
</dbReference>
<dbReference type="PANTHER" id="PTHR38444:SF1">
    <property type="entry name" value="ENTEROBACTIN BIOSYNTHESIS PROTEIN YBDZ"/>
    <property type="match status" value="1"/>
</dbReference>
<evidence type="ECO:0000313" key="3">
    <source>
        <dbReference type="EMBL" id="GAA2039507.1"/>
    </source>
</evidence>
<dbReference type="Proteomes" id="UP001500751">
    <property type="component" value="Unassembled WGS sequence"/>
</dbReference>
<evidence type="ECO:0000256" key="1">
    <source>
        <dbReference type="SAM" id="MobiDB-lite"/>
    </source>
</evidence>
<organism evidence="3 4">
    <name type="scientific">Catenulispora yoronensis</name>
    <dbReference type="NCBI Taxonomy" id="450799"/>
    <lineage>
        <taxon>Bacteria</taxon>
        <taxon>Bacillati</taxon>
        <taxon>Actinomycetota</taxon>
        <taxon>Actinomycetes</taxon>
        <taxon>Catenulisporales</taxon>
        <taxon>Catenulisporaceae</taxon>
        <taxon>Catenulispora</taxon>
    </lineage>
</organism>
<dbReference type="SUPFAM" id="SSF160582">
    <property type="entry name" value="MbtH-like"/>
    <property type="match status" value="1"/>
</dbReference>
<feature type="domain" description="MbtH-like" evidence="2">
    <location>
        <begin position="18"/>
        <end position="68"/>
    </location>
</feature>
<dbReference type="RefSeq" id="WP_344667788.1">
    <property type="nucleotide sequence ID" value="NZ_BAAAQN010000028.1"/>
</dbReference>
<dbReference type="EMBL" id="BAAAQN010000028">
    <property type="protein sequence ID" value="GAA2039507.1"/>
    <property type="molecule type" value="Genomic_DNA"/>
</dbReference>
<gene>
    <name evidence="3" type="ORF">GCM10009839_46870</name>
</gene>
<feature type="region of interest" description="Disordered" evidence="1">
    <location>
        <begin position="1"/>
        <end position="21"/>
    </location>
</feature>
<evidence type="ECO:0000259" key="2">
    <source>
        <dbReference type="SMART" id="SM00923"/>
    </source>
</evidence>
<sequence length="78" mass="8646">MTTTNTTIEPARSDREPNPFEDDSARYLVLVNDLGQHSTWPARLAVPAGWDTAFGPAGRGDCLEYVETHWTQLMPGRG</sequence>
<accession>A0ABP5G5F7</accession>
<reference evidence="4" key="1">
    <citation type="journal article" date="2019" name="Int. J. Syst. Evol. Microbiol.">
        <title>The Global Catalogue of Microorganisms (GCM) 10K type strain sequencing project: providing services to taxonomists for standard genome sequencing and annotation.</title>
        <authorList>
            <consortium name="The Broad Institute Genomics Platform"/>
            <consortium name="The Broad Institute Genome Sequencing Center for Infectious Disease"/>
            <person name="Wu L."/>
            <person name="Ma J."/>
        </authorList>
    </citation>
    <scope>NUCLEOTIDE SEQUENCE [LARGE SCALE GENOMIC DNA]</scope>
    <source>
        <strain evidence="4">JCM 16014</strain>
    </source>
</reference>
<dbReference type="SMART" id="SM00923">
    <property type="entry name" value="MbtH"/>
    <property type="match status" value="1"/>
</dbReference>
<protein>
    <recommendedName>
        <fullName evidence="2">MbtH-like domain-containing protein</fullName>
    </recommendedName>
</protein>
<dbReference type="PANTHER" id="PTHR38444">
    <property type="entry name" value="ENTEROBACTIN BIOSYNTHESIS PROTEIN YBDZ"/>
    <property type="match status" value="1"/>
</dbReference>
<keyword evidence="4" id="KW-1185">Reference proteome</keyword>
<dbReference type="Gene3D" id="3.90.820.10">
    <property type="entry name" value="Structural Genomics, Unknown Function 30-nov-00 1gh9 Mol_id"/>
    <property type="match status" value="1"/>
</dbReference>
<evidence type="ECO:0000313" key="4">
    <source>
        <dbReference type="Proteomes" id="UP001500751"/>
    </source>
</evidence>
<dbReference type="InterPro" id="IPR005153">
    <property type="entry name" value="MbtH-like_dom"/>
</dbReference>
<name>A0ABP5G5F7_9ACTN</name>